<name>A0ABM0ME72_SACKO</name>
<sequence>MMMYGPFYVALMLVLVRLQSSRGQSQLGEVVDDKIKDVLFRNMGQIYVEEFNIDNQLLTLEVIAEDTIGTSELWVVDFQPYDFDENNQPVDPDTGDITSDNTGECSNILADGGFSSFGPAYYFSDAGNFETRNVSLRSATKSDGKRLFTNYVRGQSYNTNDQYGNSVDRRDYTMRYQGHLGYFFNCTDTTGTNIWTYMNTTDTIEYHTTMYVTNVRPVDNADASKGMARVSSSITLIYRLSRIAIANFVISSSPLVKPIIDYVIISPYFDANGEPLTNKATIEIQFKTVIQSNAVDGFALQFKADTQEYTPENSGNSFSNDTGDEIVYTAGPKQCVFVSPNECTQTWNFVVVLNVDDTVVESDVPIDATGVFKFQFEQLECSSTTTDPPSSCVLTSSSLFEITLDVTIQTVVVVRDADKDYPSLYLLSITGANNNDLRGGVRAGNRGVNHLESVNMKIQMLPEFFRDVFNLELTLFMVCRDDTRNLLGGCLDVETGNRYIAYRSDDFRFVALDSDGNDQIYSTSHLAEDNWVPTGNSSTQQMLDSYSYDTTNELYNIDWTNAALAQERSEYTITTVFKLEEKLRKRKRKKRAAIKMVNEDFRNKGMVVVNSAVYSGHRLSAGALARRAELLDGRDRRDAIDYADEPTAHHASFAFAGCPKRSLYVKDTLTCDCLEEDETYSNTEFECTKSEFWQDVEPKVLGEPSRTGKIALSKLALYPIFSSLLYQFISIS</sequence>
<keyword evidence="2" id="KW-1185">Reference proteome</keyword>
<evidence type="ECO:0000313" key="3">
    <source>
        <dbReference type="RefSeq" id="XP_006818313.1"/>
    </source>
</evidence>
<keyword evidence="1" id="KW-0732">Signal</keyword>
<reference evidence="3" key="1">
    <citation type="submission" date="2025-08" db="UniProtKB">
        <authorList>
            <consortium name="RefSeq"/>
        </authorList>
    </citation>
    <scope>IDENTIFICATION</scope>
    <source>
        <tissue evidence="3">Testes</tissue>
    </source>
</reference>
<evidence type="ECO:0000313" key="2">
    <source>
        <dbReference type="Proteomes" id="UP000694865"/>
    </source>
</evidence>
<dbReference type="Proteomes" id="UP000694865">
    <property type="component" value="Unplaced"/>
</dbReference>
<feature type="signal peptide" evidence="1">
    <location>
        <begin position="1"/>
        <end position="23"/>
    </location>
</feature>
<accession>A0ABM0ME72</accession>
<organism evidence="2 3">
    <name type="scientific">Saccoglossus kowalevskii</name>
    <name type="common">Acorn worm</name>
    <dbReference type="NCBI Taxonomy" id="10224"/>
    <lineage>
        <taxon>Eukaryota</taxon>
        <taxon>Metazoa</taxon>
        <taxon>Hemichordata</taxon>
        <taxon>Enteropneusta</taxon>
        <taxon>Harrimaniidae</taxon>
        <taxon>Saccoglossus</taxon>
    </lineage>
</organism>
<feature type="chain" id="PRO_5046609425" evidence="1">
    <location>
        <begin position="24"/>
        <end position="732"/>
    </location>
</feature>
<gene>
    <name evidence="3" type="primary">LOC102807321</name>
</gene>
<protein>
    <submittedName>
        <fullName evidence="3">Uncharacterized protein LOC102807321</fullName>
    </submittedName>
</protein>
<evidence type="ECO:0000256" key="1">
    <source>
        <dbReference type="SAM" id="SignalP"/>
    </source>
</evidence>
<dbReference type="RefSeq" id="XP_006818313.1">
    <property type="nucleotide sequence ID" value="XM_006818250.1"/>
</dbReference>
<dbReference type="GeneID" id="102807321"/>
<proteinExistence type="predicted"/>